<dbReference type="SUPFAM" id="SSF56436">
    <property type="entry name" value="C-type lectin-like"/>
    <property type="match status" value="1"/>
</dbReference>
<dbReference type="PROSITE" id="PS50041">
    <property type="entry name" value="C_TYPE_LECTIN_2"/>
    <property type="match status" value="1"/>
</dbReference>
<reference evidence="3 4" key="1">
    <citation type="submission" date="2019-05" db="EMBL/GenBank/DDBJ databases">
        <title>Another draft genome of Portunus trituberculatus and its Hox gene families provides insights of decapod evolution.</title>
        <authorList>
            <person name="Jeong J.-H."/>
            <person name="Song I."/>
            <person name="Kim S."/>
            <person name="Choi T."/>
            <person name="Kim D."/>
            <person name="Ryu S."/>
            <person name="Kim W."/>
        </authorList>
    </citation>
    <scope>NUCLEOTIDE SEQUENCE [LARGE SCALE GENOMIC DNA]</scope>
    <source>
        <tissue evidence="3">Muscle</tissue>
    </source>
</reference>
<evidence type="ECO:0000313" key="3">
    <source>
        <dbReference type="EMBL" id="MPC37515.1"/>
    </source>
</evidence>
<keyword evidence="4" id="KW-1185">Reference proteome</keyword>
<dbReference type="InterPro" id="IPR050828">
    <property type="entry name" value="C-type_lectin/matrix_domain"/>
</dbReference>
<dbReference type="SMART" id="SM00034">
    <property type="entry name" value="CLECT"/>
    <property type="match status" value="1"/>
</dbReference>
<sequence length="450" mass="47867">MHRTKRLLEDTGGHYCRYIKAEECVDSVSSQDGEAALCSAGRPGGALRANVWYGSQVVFGSVVDGIKRQETTLECGDVLKLDFTDIIPTVHCSLPCPDMNNKESNDTEFSDTVDLLDKSVRLIVPPQTIAVGPVFKREARLDEYGLMVRQEYGENGTVTCLLVDVISDSLALQSSLQAEACDSVPPFTEGSTVSSTAATEGSTLSTTTVTGGSSVSTTTGSESSTVSPTTATEGSTVSTTTATEGSTVSPTSATEGSTVSTTTATEGSTVSPTTATEGSTVSPTTVTGGLSADTTIIADCADNMDTTESVSGDEQSQHITNPSSSVTTPSTTSLPTTTTTTPRYKCPSDFESFNNSCYHVSVEEGTWEDGRIYCALKNSKYVTITNDDEFYYVISLLSTDTWIGLNDRENEGFFIWDSDGTAFDYEIIQNRLLSCPALPLLGPHREYSMT</sequence>
<dbReference type="Proteomes" id="UP000324222">
    <property type="component" value="Unassembled WGS sequence"/>
</dbReference>
<dbReference type="PANTHER" id="PTHR45710:SF26">
    <property type="entry name" value="RH26557P"/>
    <property type="match status" value="1"/>
</dbReference>
<feature type="compositionally biased region" description="Polar residues" evidence="1">
    <location>
        <begin position="305"/>
        <end position="319"/>
    </location>
</feature>
<dbReference type="Gene3D" id="3.10.100.10">
    <property type="entry name" value="Mannose-Binding Protein A, subunit A"/>
    <property type="match status" value="1"/>
</dbReference>
<evidence type="ECO:0000313" key="4">
    <source>
        <dbReference type="Proteomes" id="UP000324222"/>
    </source>
</evidence>
<comment type="caution">
    <text evidence="3">The sequence shown here is derived from an EMBL/GenBank/DDBJ whole genome shotgun (WGS) entry which is preliminary data.</text>
</comment>
<dbReference type="OrthoDB" id="10057776at2759"/>
<feature type="compositionally biased region" description="Low complexity" evidence="1">
    <location>
        <begin position="320"/>
        <end position="340"/>
    </location>
</feature>
<dbReference type="PANTHER" id="PTHR45710">
    <property type="entry name" value="C-TYPE LECTIN DOMAIN-CONTAINING PROTEIN 180"/>
    <property type="match status" value="1"/>
</dbReference>
<accession>A0A5B7EVP8</accession>
<protein>
    <submittedName>
        <fullName evidence="3">NKG2-A/NKG2-B type II integral membrane protein</fullName>
    </submittedName>
</protein>
<proteinExistence type="predicted"/>
<feature type="region of interest" description="Disordered" evidence="1">
    <location>
        <begin position="184"/>
        <end position="289"/>
    </location>
</feature>
<dbReference type="Pfam" id="PF00059">
    <property type="entry name" value="Lectin_C"/>
    <property type="match status" value="1"/>
</dbReference>
<dbReference type="EMBL" id="VSRR010003802">
    <property type="protein sequence ID" value="MPC37515.1"/>
    <property type="molecule type" value="Genomic_DNA"/>
</dbReference>
<feature type="domain" description="C-type lectin" evidence="2">
    <location>
        <begin position="353"/>
        <end position="426"/>
    </location>
</feature>
<name>A0A5B7EVP8_PORTR</name>
<evidence type="ECO:0000256" key="1">
    <source>
        <dbReference type="SAM" id="MobiDB-lite"/>
    </source>
</evidence>
<dbReference type="InterPro" id="IPR016186">
    <property type="entry name" value="C-type_lectin-like/link_sf"/>
</dbReference>
<dbReference type="InterPro" id="IPR016187">
    <property type="entry name" value="CTDL_fold"/>
</dbReference>
<dbReference type="InterPro" id="IPR001304">
    <property type="entry name" value="C-type_lectin-like"/>
</dbReference>
<organism evidence="3 4">
    <name type="scientific">Portunus trituberculatus</name>
    <name type="common">Swimming crab</name>
    <name type="synonym">Neptunus trituberculatus</name>
    <dbReference type="NCBI Taxonomy" id="210409"/>
    <lineage>
        <taxon>Eukaryota</taxon>
        <taxon>Metazoa</taxon>
        <taxon>Ecdysozoa</taxon>
        <taxon>Arthropoda</taxon>
        <taxon>Crustacea</taxon>
        <taxon>Multicrustacea</taxon>
        <taxon>Malacostraca</taxon>
        <taxon>Eumalacostraca</taxon>
        <taxon>Eucarida</taxon>
        <taxon>Decapoda</taxon>
        <taxon>Pleocyemata</taxon>
        <taxon>Brachyura</taxon>
        <taxon>Eubrachyura</taxon>
        <taxon>Portunoidea</taxon>
        <taxon>Portunidae</taxon>
        <taxon>Portuninae</taxon>
        <taxon>Portunus</taxon>
    </lineage>
</organism>
<dbReference type="AlphaFoldDB" id="A0A5B7EVP8"/>
<feature type="region of interest" description="Disordered" evidence="1">
    <location>
        <begin position="305"/>
        <end position="340"/>
    </location>
</feature>
<feature type="compositionally biased region" description="Low complexity" evidence="1">
    <location>
        <begin position="194"/>
        <end position="289"/>
    </location>
</feature>
<evidence type="ECO:0000259" key="2">
    <source>
        <dbReference type="PROSITE" id="PS50041"/>
    </source>
</evidence>
<gene>
    <name evidence="3" type="primary">KLRC1</name>
    <name evidence="3" type="ORF">E2C01_030996</name>
</gene>